<evidence type="ECO:0000313" key="1">
    <source>
        <dbReference type="EMBL" id="MFC6007133.1"/>
    </source>
</evidence>
<protein>
    <submittedName>
        <fullName evidence="1">Uncharacterized protein</fullName>
    </submittedName>
</protein>
<comment type="caution">
    <text evidence="1">The sequence shown here is derived from an EMBL/GenBank/DDBJ whole genome shotgun (WGS) entry which is preliminary data.</text>
</comment>
<dbReference type="Proteomes" id="UP001596189">
    <property type="component" value="Unassembled WGS sequence"/>
</dbReference>
<keyword evidence="2" id="KW-1185">Reference proteome</keyword>
<proteinExistence type="predicted"/>
<sequence length="141" mass="15209">MSPAARRFPLVPATTGELELGDLFAVPLKGGNLSVFQVRGLKTSGSGAYTHFVAGVVDWRAPSLPVGFDLRGRRVLVEGVLRFETFGPDRAQVFGNSDLVVPPVAWSDLAKAFAAGTNDEVWSWKSLRRRAELALKSKPAS</sequence>
<evidence type="ECO:0000313" key="2">
    <source>
        <dbReference type="Proteomes" id="UP001596189"/>
    </source>
</evidence>
<name>A0ABW1JE92_9ACTN</name>
<organism evidence="1 2">
    <name type="scientific">Angustibacter luteus</name>
    <dbReference type="NCBI Taxonomy" id="658456"/>
    <lineage>
        <taxon>Bacteria</taxon>
        <taxon>Bacillati</taxon>
        <taxon>Actinomycetota</taxon>
        <taxon>Actinomycetes</taxon>
        <taxon>Kineosporiales</taxon>
        <taxon>Kineosporiaceae</taxon>
    </lineage>
</organism>
<gene>
    <name evidence="1" type="ORF">ACFQDO_08330</name>
</gene>
<dbReference type="EMBL" id="JBHSRD010000003">
    <property type="protein sequence ID" value="MFC6007133.1"/>
    <property type="molecule type" value="Genomic_DNA"/>
</dbReference>
<dbReference type="RefSeq" id="WP_345715937.1">
    <property type="nucleotide sequence ID" value="NZ_BAABFP010000004.1"/>
</dbReference>
<accession>A0ABW1JE92</accession>
<reference evidence="2" key="1">
    <citation type="journal article" date="2019" name="Int. J. Syst. Evol. Microbiol.">
        <title>The Global Catalogue of Microorganisms (GCM) 10K type strain sequencing project: providing services to taxonomists for standard genome sequencing and annotation.</title>
        <authorList>
            <consortium name="The Broad Institute Genomics Platform"/>
            <consortium name="The Broad Institute Genome Sequencing Center for Infectious Disease"/>
            <person name="Wu L."/>
            <person name="Ma J."/>
        </authorList>
    </citation>
    <scope>NUCLEOTIDE SEQUENCE [LARGE SCALE GENOMIC DNA]</scope>
    <source>
        <strain evidence="2">KACC 14249</strain>
    </source>
</reference>